<dbReference type="PRINTS" id="PR00081">
    <property type="entry name" value="GDHRDH"/>
</dbReference>
<gene>
    <name evidence="3" type="ORF">G8770_14900</name>
</gene>
<dbReference type="RefSeq" id="WP_167188388.1">
    <property type="nucleotide sequence ID" value="NZ_JAAONZ010000012.1"/>
</dbReference>
<dbReference type="InterPro" id="IPR002347">
    <property type="entry name" value="SDR_fam"/>
</dbReference>
<comment type="similarity">
    <text evidence="1">Belongs to the short-chain dehydrogenases/reductases (SDR) family.</text>
</comment>
<dbReference type="SUPFAM" id="SSF51735">
    <property type="entry name" value="NAD(P)-binding Rossmann-fold domains"/>
    <property type="match status" value="1"/>
</dbReference>
<sequence length="251" mass="26889">MKLKNKNVLFTGAAGDIGRATVKRFLAEGARVMMADWDEKALSEFANTLSGEVGYIQVDVSRMEDNQKMVEATVERFGGIDVFVANAGIEGKVSPIDECSLEEFNRVLSVNVSGVWAGLKAVKAVMKERGGSIVITSSGAGVMGSPNMMPYNSSKHAVIGLMRCAAKEFAPFNIRVNTVNPGPLDSRMMRSIEDGYAPGSSGEFKQALEQMTPMGRYGRADEISGMMLFLASEDASYCTGGVYMVDGGNSC</sequence>
<dbReference type="InterPro" id="IPR036291">
    <property type="entry name" value="NAD(P)-bd_dom_sf"/>
</dbReference>
<keyword evidence="4" id="KW-1185">Reference proteome</keyword>
<dbReference type="EMBL" id="JAAONZ010000012">
    <property type="protein sequence ID" value="NHO66837.1"/>
    <property type="molecule type" value="Genomic_DNA"/>
</dbReference>
<dbReference type="PANTHER" id="PTHR24321">
    <property type="entry name" value="DEHYDROGENASES, SHORT CHAIN"/>
    <property type="match status" value="1"/>
</dbReference>
<evidence type="ECO:0000256" key="2">
    <source>
        <dbReference type="ARBA" id="ARBA00023002"/>
    </source>
</evidence>
<dbReference type="PRINTS" id="PR00080">
    <property type="entry name" value="SDRFAMILY"/>
</dbReference>
<dbReference type="AlphaFoldDB" id="A0A9E5JU16"/>
<dbReference type="Gene3D" id="3.40.50.720">
    <property type="entry name" value="NAD(P)-binding Rossmann-like Domain"/>
    <property type="match status" value="1"/>
</dbReference>
<dbReference type="CDD" id="cd05233">
    <property type="entry name" value="SDR_c"/>
    <property type="match status" value="1"/>
</dbReference>
<evidence type="ECO:0000256" key="1">
    <source>
        <dbReference type="ARBA" id="ARBA00006484"/>
    </source>
</evidence>
<dbReference type="GO" id="GO:0016491">
    <property type="term" value="F:oxidoreductase activity"/>
    <property type="evidence" value="ECO:0007669"/>
    <property type="project" value="UniProtKB-KW"/>
</dbReference>
<keyword evidence="2" id="KW-0560">Oxidoreductase</keyword>
<protein>
    <submittedName>
        <fullName evidence="3">SDR family oxidoreductase</fullName>
    </submittedName>
</protein>
<dbReference type="Proteomes" id="UP000787472">
    <property type="component" value="Unassembled WGS sequence"/>
</dbReference>
<dbReference type="InterPro" id="IPR020904">
    <property type="entry name" value="Sc_DH/Rdtase_CS"/>
</dbReference>
<dbReference type="FunFam" id="3.40.50.720:FF:000084">
    <property type="entry name" value="Short-chain dehydrogenase reductase"/>
    <property type="match status" value="1"/>
</dbReference>
<dbReference type="PANTHER" id="PTHR24321:SF8">
    <property type="entry name" value="ESTRADIOL 17-BETA-DEHYDROGENASE 8-RELATED"/>
    <property type="match status" value="1"/>
</dbReference>
<accession>A0A9E5JU16</accession>
<evidence type="ECO:0000313" key="3">
    <source>
        <dbReference type="EMBL" id="NHO66837.1"/>
    </source>
</evidence>
<comment type="caution">
    <text evidence="3">The sequence shown here is derived from an EMBL/GenBank/DDBJ whole genome shotgun (WGS) entry which is preliminary data.</text>
</comment>
<reference evidence="3" key="1">
    <citation type="submission" date="2020-03" db="EMBL/GenBank/DDBJ databases">
        <authorList>
            <person name="Guo F."/>
        </authorList>
    </citation>
    <scope>NUCLEOTIDE SEQUENCE</scope>
    <source>
        <strain evidence="3">JCM 30134</strain>
    </source>
</reference>
<dbReference type="Pfam" id="PF13561">
    <property type="entry name" value="adh_short_C2"/>
    <property type="match status" value="1"/>
</dbReference>
<dbReference type="PROSITE" id="PS00061">
    <property type="entry name" value="ADH_SHORT"/>
    <property type="match status" value="1"/>
</dbReference>
<evidence type="ECO:0000313" key="4">
    <source>
        <dbReference type="Proteomes" id="UP000787472"/>
    </source>
</evidence>
<organism evidence="3 4">
    <name type="scientific">Pseudomaricurvus hydrocarbonicus</name>
    <dbReference type="NCBI Taxonomy" id="1470433"/>
    <lineage>
        <taxon>Bacteria</taxon>
        <taxon>Pseudomonadati</taxon>
        <taxon>Pseudomonadota</taxon>
        <taxon>Gammaproteobacteria</taxon>
        <taxon>Cellvibrionales</taxon>
        <taxon>Cellvibrionaceae</taxon>
        <taxon>Pseudomaricurvus</taxon>
    </lineage>
</organism>
<proteinExistence type="inferred from homology"/>
<name>A0A9E5JU16_9GAMM</name>